<gene>
    <name evidence="6" type="ORF">H5411_00790</name>
</gene>
<dbReference type="GO" id="GO:0003700">
    <property type="term" value="F:DNA-binding transcription factor activity"/>
    <property type="evidence" value="ECO:0007669"/>
    <property type="project" value="TreeGrafter"/>
</dbReference>
<keyword evidence="2 4" id="KW-0238">DNA-binding</keyword>
<evidence type="ECO:0000256" key="2">
    <source>
        <dbReference type="ARBA" id="ARBA00023125"/>
    </source>
</evidence>
<keyword evidence="3" id="KW-0804">Transcription</keyword>
<dbReference type="PROSITE" id="PS50977">
    <property type="entry name" value="HTH_TETR_2"/>
    <property type="match status" value="1"/>
</dbReference>
<dbReference type="Gene3D" id="1.10.357.10">
    <property type="entry name" value="Tetracycline Repressor, domain 2"/>
    <property type="match status" value="1"/>
</dbReference>
<dbReference type="InterPro" id="IPR009057">
    <property type="entry name" value="Homeodomain-like_sf"/>
</dbReference>
<dbReference type="Proteomes" id="UP000550260">
    <property type="component" value="Unassembled WGS sequence"/>
</dbReference>
<evidence type="ECO:0000256" key="4">
    <source>
        <dbReference type="PROSITE-ProRule" id="PRU00335"/>
    </source>
</evidence>
<dbReference type="PANTHER" id="PTHR30055">
    <property type="entry name" value="HTH-TYPE TRANSCRIPTIONAL REGULATOR RUTR"/>
    <property type="match status" value="1"/>
</dbReference>
<evidence type="ECO:0000313" key="6">
    <source>
        <dbReference type="EMBL" id="MBB2497674.1"/>
    </source>
</evidence>
<protein>
    <submittedName>
        <fullName evidence="6">TetR/AcrR family transcriptional regulator</fullName>
    </submittedName>
</protein>
<dbReference type="PRINTS" id="PR00455">
    <property type="entry name" value="HTHTETR"/>
</dbReference>
<proteinExistence type="predicted"/>
<dbReference type="InterPro" id="IPR001647">
    <property type="entry name" value="HTH_TetR"/>
</dbReference>
<sequence length="212" mass="23266">MLFFVSSDKQAERSRKTRAKIVAAACELFVEKGYGATSLQDVATRAGVAVQTIYFVFGAKRALFKDVVDTTIAGDAEPVETMGRDWFRRAVAAPTAAEHVRLHVRGTRPVMDRVAPIIPVIAAATATDPEIPALWPDRDPRYTVLHTTAKSLVTKPGARTGVSARHAADVLYGVLSPELYLVFTRERGWSPAKWEKWARETLLQQLCEAAGS</sequence>
<evidence type="ECO:0000256" key="3">
    <source>
        <dbReference type="ARBA" id="ARBA00023163"/>
    </source>
</evidence>
<name>A0A8E1VSU6_9PSEU</name>
<feature type="domain" description="HTH tetR-type" evidence="5">
    <location>
        <begin position="15"/>
        <end position="75"/>
    </location>
</feature>
<dbReference type="Pfam" id="PF00440">
    <property type="entry name" value="TetR_N"/>
    <property type="match status" value="1"/>
</dbReference>
<dbReference type="SUPFAM" id="SSF46689">
    <property type="entry name" value="Homeodomain-like"/>
    <property type="match status" value="1"/>
</dbReference>
<dbReference type="EMBL" id="JACJHR010000001">
    <property type="protein sequence ID" value="MBB2497674.1"/>
    <property type="molecule type" value="Genomic_DNA"/>
</dbReference>
<reference evidence="6 7" key="1">
    <citation type="submission" date="2020-08" db="EMBL/GenBank/DDBJ databases">
        <title>Amycolatopsis echigonensis JCM 21831.</title>
        <authorList>
            <person name="Tedsree N."/>
            <person name="Kuncharoen N."/>
            <person name="Likhitwitayawuid K."/>
            <person name="Tanasupawat S."/>
        </authorList>
    </citation>
    <scope>NUCLEOTIDE SEQUENCE [LARGE SCALE GENOMIC DNA]</scope>
    <source>
        <strain evidence="6 7">JCM 21831</strain>
    </source>
</reference>
<feature type="DNA-binding region" description="H-T-H motif" evidence="4">
    <location>
        <begin position="38"/>
        <end position="57"/>
    </location>
</feature>
<dbReference type="AlphaFoldDB" id="A0A8E1VSU6"/>
<evidence type="ECO:0000259" key="5">
    <source>
        <dbReference type="PROSITE" id="PS50977"/>
    </source>
</evidence>
<evidence type="ECO:0000256" key="1">
    <source>
        <dbReference type="ARBA" id="ARBA00023015"/>
    </source>
</evidence>
<keyword evidence="1" id="KW-0805">Transcription regulation</keyword>
<evidence type="ECO:0000313" key="7">
    <source>
        <dbReference type="Proteomes" id="UP000550260"/>
    </source>
</evidence>
<dbReference type="GO" id="GO:0000976">
    <property type="term" value="F:transcription cis-regulatory region binding"/>
    <property type="evidence" value="ECO:0007669"/>
    <property type="project" value="TreeGrafter"/>
</dbReference>
<dbReference type="InterPro" id="IPR050109">
    <property type="entry name" value="HTH-type_TetR-like_transc_reg"/>
</dbReference>
<dbReference type="PANTHER" id="PTHR30055:SF234">
    <property type="entry name" value="HTH-TYPE TRANSCRIPTIONAL REGULATOR BETI"/>
    <property type="match status" value="1"/>
</dbReference>
<comment type="caution">
    <text evidence="6">The sequence shown here is derived from an EMBL/GenBank/DDBJ whole genome shotgun (WGS) entry which is preliminary data.</text>
</comment>
<organism evidence="6 7">
    <name type="scientific">Amycolatopsis echigonensis</name>
    <dbReference type="NCBI Taxonomy" id="2576905"/>
    <lineage>
        <taxon>Bacteria</taxon>
        <taxon>Bacillati</taxon>
        <taxon>Actinomycetota</taxon>
        <taxon>Actinomycetes</taxon>
        <taxon>Pseudonocardiales</taxon>
        <taxon>Pseudonocardiaceae</taxon>
        <taxon>Amycolatopsis</taxon>
    </lineage>
</organism>
<accession>A0A8E1VSU6</accession>